<keyword evidence="2" id="KW-1185">Reference proteome</keyword>
<name>A0A448D9P4_9NEIS</name>
<dbReference type="Proteomes" id="UP000279284">
    <property type="component" value="Chromosome"/>
</dbReference>
<dbReference type="RefSeq" id="WP_085415833.1">
    <property type="nucleotide sequence ID" value="NZ_CAUJPY010000007.1"/>
</dbReference>
<sequence length="92" mass="10708">MNAFKLTHVQEAYGRDYRQAYPIIGEICAHDLQRRCELIEEREKMIGEIGEHMSSVFYERMDSYLIRRDAVCGSDLDALLEKIEKFLGVPPV</sequence>
<dbReference type="EMBL" id="LR134313">
    <property type="protein sequence ID" value="VEF02472.1"/>
    <property type="molecule type" value="Genomic_DNA"/>
</dbReference>
<dbReference type="STRING" id="493.BWD07_02670"/>
<dbReference type="KEGG" id="nci:NCTC10296_01810"/>
<evidence type="ECO:0000313" key="2">
    <source>
        <dbReference type="Proteomes" id="UP000279284"/>
    </source>
</evidence>
<protein>
    <submittedName>
        <fullName evidence="1">Uncharacterized protein</fullName>
    </submittedName>
</protein>
<reference evidence="1 2" key="1">
    <citation type="submission" date="2018-12" db="EMBL/GenBank/DDBJ databases">
        <authorList>
            <consortium name="Pathogen Informatics"/>
        </authorList>
    </citation>
    <scope>NUCLEOTIDE SEQUENCE [LARGE SCALE GENOMIC DNA]</scope>
    <source>
        <strain evidence="1 2">NCTC10296</strain>
    </source>
</reference>
<evidence type="ECO:0000313" key="1">
    <source>
        <dbReference type="EMBL" id="VEF02472.1"/>
    </source>
</evidence>
<gene>
    <name evidence="1" type="ORF">NCTC10296_01810</name>
</gene>
<accession>A0A448D9P4</accession>
<dbReference type="AlphaFoldDB" id="A0A448D9P4"/>
<organism evidence="1 2">
    <name type="scientific">Neisseria canis</name>
    <dbReference type="NCBI Taxonomy" id="493"/>
    <lineage>
        <taxon>Bacteria</taxon>
        <taxon>Pseudomonadati</taxon>
        <taxon>Pseudomonadota</taxon>
        <taxon>Betaproteobacteria</taxon>
        <taxon>Neisseriales</taxon>
        <taxon>Neisseriaceae</taxon>
        <taxon>Neisseria</taxon>
    </lineage>
</organism>
<proteinExistence type="predicted"/>